<feature type="compositionally biased region" description="Acidic residues" evidence="3">
    <location>
        <begin position="370"/>
        <end position="383"/>
    </location>
</feature>
<dbReference type="PANTHER" id="PTHR16171:SF12">
    <property type="entry name" value="BASIC IMMUNOGLOBULIN-LIKE VARIABLE MOTIF-CONTAINING PROTEIN"/>
    <property type="match status" value="1"/>
</dbReference>
<evidence type="ECO:0008006" key="6">
    <source>
        <dbReference type="Google" id="ProtNLM"/>
    </source>
</evidence>
<dbReference type="EMBL" id="CAXITT010000072">
    <property type="protein sequence ID" value="CAL1530567.1"/>
    <property type="molecule type" value="Genomic_DNA"/>
</dbReference>
<dbReference type="AlphaFoldDB" id="A0AAV2HAZ4"/>
<comment type="subcellular location">
    <subcellularLocation>
        <location evidence="1">Nucleus</location>
    </subcellularLocation>
</comment>
<keyword evidence="2" id="KW-0539">Nucleus</keyword>
<evidence type="ECO:0000256" key="1">
    <source>
        <dbReference type="ARBA" id="ARBA00004123"/>
    </source>
</evidence>
<comment type="caution">
    <text evidence="4">The sequence shown here is derived from an EMBL/GenBank/DDBJ whole genome shotgun (WGS) entry which is preliminary data.</text>
</comment>
<dbReference type="GO" id="GO:0005634">
    <property type="term" value="C:nucleus"/>
    <property type="evidence" value="ECO:0007669"/>
    <property type="project" value="UniProtKB-SubCell"/>
</dbReference>
<accession>A0AAV2HAZ4</accession>
<keyword evidence="5" id="KW-1185">Reference proteome</keyword>
<proteinExistence type="predicted"/>
<name>A0AAV2HAZ4_LYMST</name>
<protein>
    <recommendedName>
        <fullName evidence="6">Basic immunoglobulin-like variable motif-containing protein</fullName>
    </recommendedName>
</protein>
<evidence type="ECO:0000313" key="4">
    <source>
        <dbReference type="EMBL" id="CAL1530567.1"/>
    </source>
</evidence>
<feature type="compositionally biased region" description="Low complexity" evidence="3">
    <location>
        <begin position="330"/>
        <end position="339"/>
    </location>
</feature>
<evidence type="ECO:0000256" key="3">
    <source>
        <dbReference type="SAM" id="MobiDB-lite"/>
    </source>
</evidence>
<dbReference type="Proteomes" id="UP001497497">
    <property type="component" value="Unassembled WGS sequence"/>
</dbReference>
<sequence>MTGRVKKSKKRSAIPSLWSKTAFDQAPVRTLTFDLSPDITESSLASAPMSEGELIKARAIGELGDVAERKILDLKRWYCISRPQYKTSCGISSVVSCWNFLYSSMGHGSLKPLTQENAMKILGFQSPFENIKFGPITGNLTLLRWFQELNVHFKVRGRSYFMYKPCGKNRTAGVTDEMALKMLKQGLKDLNTTFIYHCHNHYFCPIGYEETPLFCVDAYKCNVGDKAVDTWVLIGDTSRKHPSIHCKNWDDISTDLNCESPNYFNIRQHWKGVIHRDTSRKSGGNLHCIMAFQKGENAPGTPTSVSSNWSKSSLVRTSRLPGAPNHLFLQQSSGSGDDQSCSEGPYPSTVPASPNPPRTKLEFDRSWSPGEDEVGEENLDSDCSDSALDESCVRGYEKIDDAVFDEAKTPTSD</sequence>
<evidence type="ECO:0000256" key="2">
    <source>
        <dbReference type="ARBA" id="ARBA00023242"/>
    </source>
</evidence>
<organism evidence="4 5">
    <name type="scientific">Lymnaea stagnalis</name>
    <name type="common">Great pond snail</name>
    <name type="synonym">Helix stagnalis</name>
    <dbReference type="NCBI Taxonomy" id="6523"/>
    <lineage>
        <taxon>Eukaryota</taxon>
        <taxon>Metazoa</taxon>
        <taxon>Spiralia</taxon>
        <taxon>Lophotrochozoa</taxon>
        <taxon>Mollusca</taxon>
        <taxon>Gastropoda</taxon>
        <taxon>Heterobranchia</taxon>
        <taxon>Euthyneura</taxon>
        <taxon>Panpulmonata</taxon>
        <taxon>Hygrophila</taxon>
        <taxon>Lymnaeoidea</taxon>
        <taxon>Lymnaeidae</taxon>
        <taxon>Lymnaea</taxon>
    </lineage>
</organism>
<gene>
    <name evidence="4" type="ORF">GSLYS_00004692001</name>
</gene>
<reference evidence="4 5" key="1">
    <citation type="submission" date="2024-04" db="EMBL/GenBank/DDBJ databases">
        <authorList>
            <consortium name="Genoscope - CEA"/>
            <person name="William W."/>
        </authorList>
    </citation>
    <scope>NUCLEOTIDE SEQUENCE [LARGE SCALE GENOMIC DNA]</scope>
</reference>
<evidence type="ECO:0000313" key="5">
    <source>
        <dbReference type="Proteomes" id="UP001497497"/>
    </source>
</evidence>
<dbReference type="PANTHER" id="PTHR16171">
    <property type="entry name" value="DNA REPAIR PROTEIN COMPLEMENTING XP-G CELLS-RELATED"/>
    <property type="match status" value="1"/>
</dbReference>
<feature type="region of interest" description="Disordered" evidence="3">
    <location>
        <begin position="320"/>
        <end position="386"/>
    </location>
</feature>